<reference evidence="3" key="4">
    <citation type="journal article" date="2015" name="G3 (Bethesda)">
        <title>Genome sequences of three phytopathogenic species of the Magnaporthaceae family of fungi.</title>
        <authorList>
            <person name="Okagaki L.H."/>
            <person name="Nunes C.C."/>
            <person name="Sailsbery J."/>
            <person name="Clay B."/>
            <person name="Brown D."/>
            <person name="John T."/>
            <person name="Oh Y."/>
            <person name="Young N."/>
            <person name="Fitzgerald M."/>
            <person name="Haas B.J."/>
            <person name="Zeng Q."/>
            <person name="Young S."/>
            <person name="Adiconis X."/>
            <person name="Fan L."/>
            <person name="Levin J.Z."/>
            <person name="Mitchell T.K."/>
            <person name="Okubara P.A."/>
            <person name="Farman M.L."/>
            <person name="Kohn L.M."/>
            <person name="Birren B."/>
            <person name="Ma L.-J."/>
            <person name="Dean R.A."/>
        </authorList>
    </citation>
    <scope>NUCLEOTIDE SEQUENCE</scope>
    <source>
        <strain evidence="3">ATCC 64411 / 73-15</strain>
    </source>
</reference>
<reference evidence="2" key="1">
    <citation type="submission" date="2010-05" db="EMBL/GenBank/DDBJ databases">
        <title>The Genome Sequence of Magnaporthe poae strain ATCC 64411.</title>
        <authorList>
            <consortium name="The Broad Institute Genome Sequencing Platform"/>
            <consortium name="Broad Institute Genome Sequencing Center for Infectious Disease"/>
            <person name="Ma L.-J."/>
            <person name="Dead R."/>
            <person name="Young S."/>
            <person name="Zeng Q."/>
            <person name="Koehrsen M."/>
            <person name="Alvarado L."/>
            <person name="Berlin A."/>
            <person name="Chapman S.B."/>
            <person name="Chen Z."/>
            <person name="Freedman E."/>
            <person name="Gellesch M."/>
            <person name="Goldberg J."/>
            <person name="Griggs A."/>
            <person name="Gujja S."/>
            <person name="Heilman E.R."/>
            <person name="Heiman D."/>
            <person name="Hepburn T."/>
            <person name="Howarth C."/>
            <person name="Jen D."/>
            <person name="Larson L."/>
            <person name="Mehta T."/>
            <person name="Neiman D."/>
            <person name="Pearson M."/>
            <person name="Roberts A."/>
            <person name="Saif S."/>
            <person name="Shea T."/>
            <person name="Shenoy N."/>
            <person name="Sisk P."/>
            <person name="Stolte C."/>
            <person name="Sykes S."/>
            <person name="Walk T."/>
            <person name="White J."/>
            <person name="Yandava C."/>
            <person name="Haas B."/>
            <person name="Nusbaum C."/>
            <person name="Birren B."/>
        </authorList>
    </citation>
    <scope>NUCLEOTIDE SEQUENCE</scope>
    <source>
        <strain evidence="2">ATCC 64411</strain>
    </source>
</reference>
<dbReference type="VEuPathDB" id="FungiDB:MAPG_02448"/>
<sequence>MATPRIHRVTLFKLPDPEAQKKLLDAYETLGREQSKDGKPYLLYLCAGAATSPDMRAQGYTVAAKTEFASEEDVAFYDEQCAAHGALKKMSMTLGLAEKPLTMSFSGSPLIS</sequence>
<dbReference type="PROSITE" id="PS51502">
    <property type="entry name" value="S_R_A_B_BARREL"/>
    <property type="match status" value="1"/>
</dbReference>
<dbReference type="eggNOG" id="ENOG502STNI">
    <property type="taxonomic scope" value="Eukaryota"/>
</dbReference>
<gene>
    <name evidence="2" type="ORF">MAPG_02448</name>
</gene>
<feature type="domain" description="Stress-response A/B barrel" evidence="1">
    <location>
        <begin position="6"/>
        <end position="105"/>
    </location>
</feature>
<evidence type="ECO:0000313" key="2">
    <source>
        <dbReference type="EMBL" id="KLU83387.1"/>
    </source>
</evidence>
<dbReference type="InterPro" id="IPR011008">
    <property type="entry name" value="Dimeric_a/b-barrel"/>
</dbReference>
<evidence type="ECO:0000313" key="4">
    <source>
        <dbReference type="Proteomes" id="UP000011715"/>
    </source>
</evidence>
<dbReference type="EMBL" id="GL876967">
    <property type="protein sequence ID" value="KLU83387.1"/>
    <property type="molecule type" value="Genomic_DNA"/>
</dbReference>
<dbReference type="SMART" id="SM00886">
    <property type="entry name" value="Dabb"/>
    <property type="match status" value="1"/>
</dbReference>
<reference evidence="2" key="3">
    <citation type="submission" date="2011-03" db="EMBL/GenBank/DDBJ databases">
        <title>Annotation of Magnaporthe poae ATCC 64411.</title>
        <authorList>
            <person name="Ma L.-J."/>
            <person name="Dead R."/>
            <person name="Young S.K."/>
            <person name="Zeng Q."/>
            <person name="Gargeya S."/>
            <person name="Fitzgerald M."/>
            <person name="Haas B."/>
            <person name="Abouelleil A."/>
            <person name="Alvarado L."/>
            <person name="Arachchi H.M."/>
            <person name="Berlin A."/>
            <person name="Brown A."/>
            <person name="Chapman S.B."/>
            <person name="Chen Z."/>
            <person name="Dunbar C."/>
            <person name="Freedman E."/>
            <person name="Gearin G."/>
            <person name="Gellesch M."/>
            <person name="Goldberg J."/>
            <person name="Griggs A."/>
            <person name="Gujja S."/>
            <person name="Heiman D."/>
            <person name="Howarth C."/>
            <person name="Larson L."/>
            <person name="Lui A."/>
            <person name="MacDonald P.J.P."/>
            <person name="Mehta T."/>
            <person name="Montmayeur A."/>
            <person name="Murphy C."/>
            <person name="Neiman D."/>
            <person name="Pearson M."/>
            <person name="Priest M."/>
            <person name="Roberts A."/>
            <person name="Saif S."/>
            <person name="Shea T."/>
            <person name="Shenoy N."/>
            <person name="Sisk P."/>
            <person name="Stolte C."/>
            <person name="Sykes S."/>
            <person name="Yandava C."/>
            <person name="Wortman J."/>
            <person name="Nusbaum C."/>
            <person name="Birren B."/>
        </authorList>
    </citation>
    <scope>NUCLEOTIDE SEQUENCE</scope>
    <source>
        <strain evidence="2">ATCC 64411</strain>
    </source>
</reference>
<dbReference type="OrthoDB" id="3830014at2759"/>
<dbReference type="Pfam" id="PF07876">
    <property type="entry name" value="Dabb"/>
    <property type="match status" value="1"/>
</dbReference>
<reference evidence="3" key="5">
    <citation type="submission" date="2015-06" db="UniProtKB">
        <authorList>
            <consortium name="EnsemblFungi"/>
        </authorList>
    </citation>
    <scope>IDENTIFICATION</scope>
    <source>
        <strain evidence="3">ATCC 64411</strain>
    </source>
</reference>
<dbReference type="EMBL" id="ADBL01000611">
    <property type="status" value="NOT_ANNOTATED_CDS"/>
    <property type="molecule type" value="Genomic_DNA"/>
</dbReference>
<dbReference type="Gene3D" id="3.30.70.100">
    <property type="match status" value="1"/>
</dbReference>
<reference evidence="4" key="2">
    <citation type="submission" date="2010-05" db="EMBL/GenBank/DDBJ databases">
        <title>The genome sequence of Magnaporthe poae strain ATCC 64411.</title>
        <authorList>
            <person name="Ma L.-J."/>
            <person name="Dead R."/>
            <person name="Young S."/>
            <person name="Zeng Q."/>
            <person name="Koehrsen M."/>
            <person name="Alvarado L."/>
            <person name="Berlin A."/>
            <person name="Chapman S.B."/>
            <person name="Chen Z."/>
            <person name="Freedman E."/>
            <person name="Gellesch M."/>
            <person name="Goldberg J."/>
            <person name="Griggs A."/>
            <person name="Gujja S."/>
            <person name="Heilman E.R."/>
            <person name="Heiman D."/>
            <person name="Hepburn T."/>
            <person name="Howarth C."/>
            <person name="Jen D."/>
            <person name="Larson L."/>
            <person name="Mehta T."/>
            <person name="Neiman D."/>
            <person name="Pearson M."/>
            <person name="Roberts A."/>
            <person name="Saif S."/>
            <person name="Shea T."/>
            <person name="Shenoy N."/>
            <person name="Sisk P."/>
            <person name="Stolte C."/>
            <person name="Sykes S."/>
            <person name="Walk T."/>
            <person name="White J."/>
            <person name="Yandava C."/>
            <person name="Haas B."/>
            <person name="Nusbaum C."/>
            <person name="Birren B."/>
        </authorList>
    </citation>
    <scope>NUCLEOTIDE SEQUENCE [LARGE SCALE GENOMIC DNA]</scope>
    <source>
        <strain evidence="4">ATCC 64411 / 73-15</strain>
    </source>
</reference>
<evidence type="ECO:0000313" key="3">
    <source>
        <dbReference type="EnsemblFungi" id="MAPG_02448T0"/>
    </source>
</evidence>
<dbReference type="SUPFAM" id="SSF54909">
    <property type="entry name" value="Dimeric alpha+beta barrel"/>
    <property type="match status" value="1"/>
</dbReference>
<accession>A0A0C4DRE1</accession>
<dbReference type="EnsemblFungi" id="MAPG_02448T0">
    <property type="protein sequence ID" value="MAPG_02448T0"/>
    <property type="gene ID" value="MAPG_02448"/>
</dbReference>
<dbReference type="InterPro" id="IPR013097">
    <property type="entry name" value="Dabb"/>
</dbReference>
<keyword evidence="4" id="KW-1185">Reference proteome</keyword>
<organism evidence="3 4">
    <name type="scientific">Magnaporthiopsis poae (strain ATCC 64411 / 73-15)</name>
    <name type="common">Kentucky bluegrass fungus</name>
    <name type="synonym">Magnaporthe poae</name>
    <dbReference type="NCBI Taxonomy" id="644358"/>
    <lineage>
        <taxon>Eukaryota</taxon>
        <taxon>Fungi</taxon>
        <taxon>Dikarya</taxon>
        <taxon>Ascomycota</taxon>
        <taxon>Pezizomycotina</taxon>
        <taxon>Sordariomycetes</taxon>
        <taxon>Sordariomycetidae</taxon>
        <taxon>Magnaporthales</taxon>
        <taxon>Magnaporthaceae</taxon>
        <taxon>Magnaporthiopsis</taxon>
    </lineage>
</organism>
<dbReference type="AlphaFoldDB" id="A0A0C4DRE1"/>
<protein>
    <recommendedName>
        <fullName evidence="1">Stress-response A/B barrel domain-containing protein</fullName>
    </recommendedName>
</protein>
<evidence type="ECO:0000259" key="1">
    <source>
        <dbReference type="PROSITE" id="PS51502"/>
    </source>
</evidence>
<dbReference type="OMA" id="PRNKGFN"/>
<name>A0A0C4DRE1_MAGP6</name>
<dbReference type="Proteomes" id="UP000011715">
    <property type="component" value="Unassembled WGS sequence"/>
</dbReference>
<proteinExistence type="predicted"/>